<keyword evidence="1" id="KW-0812">Transmembrane</keyword>
<gene>
    <name evidence="2" type="ORF">BDZ85DRAFT_1564</name>
</gene>
<accession>A0A6A6GP80</accession>
<dbReference type="Proteomes" id="UP000799538">
    <property type="component" value="Unassembled WGS sequence"/>
</dbReference>
<name>A0A6A6GP80_9PEZI</name>
<feature type="transmembrane region" description="Helical" evidence="1">
    <location>
        <begin position="12"/>
        <end position="31"/>
    </location>
</feature>
<keyword evidence="1" id="KW-1133">Transmembrane helix</keyword>
<protein>
    <submittedName>
        <fullName evidence="2">Uncharacterized protein</fullName>
    </submittedName>
</protein>
<proteinExistence type="predicted"/>
<keyword evidence="3" id="KW-1185">Reference proteome</keyword>
<sequence>MVTAGNNRCATIVILRHAVVILPVILIVVAANKKQVLHGDSCFKHTSLPHSSGLLPHQQHHIRSIVDFASLPSTPIPFIIRV</sequence>
<dbReference type="AlphaFoldDB" id="A0A6A6GP80"/>
<reference evidence="3" key="1">
    <citation type="journal article" date="2020" name="Stud. Mycol.">
        <title>101 Dothideomycetes genomes: A test case for predicting lifestyles and emergence of pathogens.</title>
        <authorList>
            <person name="Haridas S."/>
            <person name="Albert R."/>
            <person name="Binder M."/>
            <person name="Bloem J."/>
            <person name="LaButti K."/>
            <person name="Salamov A."/>
            <person name="Andreopoulos B."/>
            <person name="Baker S."/>
            <person name="Barry K."/>
            <person name="Bills G."/>
            <person name="Bluhm B."/>
            <person name="Cannon C."/>
            <person name="Castanera R."/>
            <person name="Culley D."/>
            <person name="Daum C."/>
            <person name="Ezra D."/>
            <person name="Gonzalez J."/>
            <person name="Henrissat B."/>
            <person name="Kuo A."/>
            <person name="Liang C."/>
            <person name="Lipzen A."/>
            <person name="Lutzoni F."/>
            <person name="Magnuson J."/>
            <person name="Mondo S."/>
            <person name="Nolan M."/>
            <person name="Ohm R."/>
            <person name="Pangilinan J."/>
            <person name="Park H.-J."/>
            <person name="Ramirez L."/>
            <person name="Alfaro M."/>
            <person name="Sun H."/>
            <person name="Tritt A."/>
            <person name="Yoshinaga Y."/>
            <person name="Zwiers L.-H."/>
            <person name="Turgeon B."/>
            <person name="Goodwin S."/>
            <person name="Spatafora J."/>
            <person name="Crous P."/>
            <person name="Grigoriev I."/>
        </authorList>
    </citation>
    <scope>NUCLEOTIDE SEQUENCE [LARGE SCALE GENOMIC DNA]</scope>
    <source>
        <strain evidence="3">CECT 20119</strain>
    </source>
</reference>
<keyword evidence="1" id="KW-0472">Membrane</keyword>
<evidence type="ECO:0000313" key="3">
    <source>
        <dbReference type="Proteomes" id="UP000799538"/>
    </source>
</evidence>
<dbReference type="EMBL" id="ML992501">
    <property type="protein sequence ID" value="KAF2227290.1"/>
    <property type="molecule type" value="Genomic_DNA"/>
</dbReference>
<evidence type="ECO:0000313" key="2">
    <source>
        <dbReference type="EMBL" id="KAF2227290.1"/>
    </source>
</evidence>
<organism evidence="2 3">
    <name type="scientific">Elsinoe ampelina</name>
    <dbReference type="NCBI Taxonomy" id="302913"/>
    <lineage>
        <taxon>Eukaryota</taxon>
        <taxon>Fungi</taxon>
        <taxon>Dikarya</taxon>
        <taxon>Ascomycota</taxon>
        <taxon>Pezizomycotina</taxon>
        <taxon>Dothideomycetes</taxon>
        <taxon>Dothideomycetidae</taxon>
        <taxon>Myriangiales</taxon>
        <taxon>Elsinoaceae</taxon>
        <taxon>Elsinoe</taxon>
    </lineage>
</organism>
<evidence type="ECO:0000256" key="1">
    <source>
        <dbReference type="SAM" id="Phobius"/>
    </source>
</evidence>